<keyword evidence="11" id="KW-1015">Disulfide bond</keyword>
<keyword evidence="7 16" id="KW-0732">Signal</keyword>
<dbReference type="InterPro" id="IPR044965">
    <property type="entry name" value="Glyco_hydro_17_plant"/>
</dbReference>
<comment type="similarity">
    <text evidence="3 14">Belongs to the glycosyl hydrolase 17 family.</text>
</comment>
<dbReference type="Gene3D" id="3.20.20.80">
    <property type="entry name" value="Glycosidases"/>
    <property type="match status" value="1"/>
</dbReference>
<keyword evidence="6" id="KW-0449">Lipoprotein</keyword>
<dbReference type="Pfam" id="PF00332">
    <property type="entry name" value="Glyco_hydro_17"/>
    <property type="match status" value="1"/>
</dbReference>
<evidence type="ECO:0000259" key="17">
    <source>
        <dbReference type="SMART" id="SM00768"/>
    </source>
</evidence>
<keyword evidence="5" id="KW-1003">Cell membrane</keyword>
<sequence>MIVGFLIVFLASSCSAFVGVNYGTDGDNLPTPQQVVDFLQRQQISHVRIFDTDAGLLQAFAGSNIQVLVGIPNEEILSVGKSNASAVDWVKKNVMTYLPGTNITGIVVGSQVLTDYSIAAASLVSTMRYIHAALVAANLDDQVKVSTPHGTAVIQNWFPPSAAVFNQSYAETVMRPMLDFLADSSSYFMLNFYPLAIYAQNQQTMSIDFALFRPNSGQIDSSTNLLYTNLFETVIDGVYSAMAALNFTGMPLVVSETGWPSRGDPAEVAVSLDNAATYASNFVRHILNNTGTPRRPGLAMNAYMYELFNEDMRQGATSEKNYGLFYPDQTPVYTVDLTGASLASGNGTRVPSWCIAKEGMSTSSLQAALDYACGQGRADCSQLQPGQQCYFPDTVLDHASYAFNKYYQKAMMAPESCDFAGVATVTFTDPSHGQCRFPTIVPQQNTTSPNVTRSFGQSFKIPPSTGLLFLSVALFWS</sequence>
<dbReference type="Pfam" id="PF07983">
    <property type="entry name" value="X8"/>
    <property type="match status" value="1"/>
</dbReference>
<dbReference type="InterPro" id="IPR017853">
    <property type="entry name" value="GH"/>
</dbReference>
<dbReference type="GO" id="GO:0098552">
    <property type="term" value="C:side of membrane"/>
    <property type="evidence" value="ECO:0007669"/>
    <property type="project" value="UniProtKB-KW"/>
</dbReference>
<dbReference type="GO" id="GO:0005975">
    <property type="term" value="P:carbohydrate metabolic process"/>
    <property type="evidence" value="ECO:0007669"/>
    <property type="project" value="InterPro"/>
</dbReference>
<keyword evidence="6" id="KW-0336">GPI-anchor</keyword>
<protein>
    <recommendedName>
        <fullName evidence="4">glucan endo-1,3-beta-D-glucosidase</fullName>
        <ecNumber evidence="4">3.2.1.39</ecNumber>
    </recommendedName>
</protein>
<dbReference type="PANTHER" id="PTHR32227">
    <property type="entry name" value="GLUCAN ENDO-1,3-BETA-GLUCOSIDASE BG1-RELATED-RELATED"/>
    <property type="match status" value="1"/>
</dbReference>
<reference evidence="18 19" key="1">
    <citation type="journal article" date="2011" name="Science">
        <title>The Selaginella genome identifies genetic changes associated with the evolution of vascular plants.</title>
        <authorList>
            <person name="Banks J.A."/>
            <person name="Nishiyama T."/>
            <person name="Hasebe M."/>
            <person name="Bowman J.L."/>
            <person name="Gribskov M."/>
            <person name="dePamphilis C."/>
            <person name="Albert V.A."/>
            <person name="Aono N."/>
            <person name="Aoyama T."/>
            <person name="Ambrose B.A."/>
            <person name="Ashton N.W."/>
            <person name="Axtell M.J."/>
            <person name="Barker E."/>
            <person name="Barker M.S."/>
            <person name="Bennetzen J.L."/>
            <person name="Bonawitz N.D."/>
            <person name="Chapple C."/>
            <person name="Cheng C."/>
            <person name="Correa L.G."/>
            <person name="Dacre M."/>
            <person name="DeBarry J."/>
            <person name="Dreyer I."/>
            <person name="Elias M."/>
            <person name="Engstrom E.M."/>
            <person name="Estelle M."/>
            <person name="Feng L."/>
            <person name="Finet C."/>
            <person name="Floyd S.K."/>
            <person name="Frommer W.B."/>
            <person name="Fujita T."/>
            <person name="Gramzow L."/>
            <person name="Gutensohn M."/>
            <person name="Harholt J."/>
            <person name="Hattori M."/>
            <person name="Heyl A."/>
            <person name="Hirai T."/>
            <person name="Hiwatashi Y."/>
            <person name="Ishikawa M."/>
            <person name="Iwata M."/>
            <person name="Karol K.G."/>
            <person name="Koehler B."/>
            <person name="Kolukisaoglu U."/>
            <person name="Kubo M."/>
            <person name="Kurata T."/>
            <person name="Lalonde S."/>
            <person name="Li K."/>
            <person name="Li Y."/>
            <person name="Litt A."/>
            <person name="Lyons E."/>
            <person name="Manning G."/>
            <person name="Maruyama T."/>
            <person name="Michael T.P."/>
            <person name="Mikami K."/>
            <person name="Miyazaki S."/>
            <person name="Morinaga S."/>
            <person name="Murata T."/>
            <person name="Mueller-Roeber B."/>
            <person name="Nelson D.R."/>
            <person name="Obara M."/>
            <person name="Oguri Y."/>
            <person name="Olmstead R.G."/>
            <person name="Onodera N."/>
            <person name="Petersen B.L."/>
            <person name="Pils B."/>
            <person name="Prigge M."/>
            <person name="Rensing S.A."/>
            <person name="Riano-Pachon D.M."/>
            <person name="Roberts A.W."/>
            <person name="Sato Y."/>
            <person name="Scheller H.V."/>
            <person name="Schulz B."/>
            <person name="Schulz C."/>
            <person name="Shakirov E.V."/>
            <person name="Shibagaki N."/>
            <person name="Shinohara N."/>
            <person name="Shippen D.E."/>
            <person name="Soerensen I."/>
            <person name="Sotooka R."/>
            <person name="Sugimoto N."/>
            <person name="Sugita M."/>
            <person name="Sumikawa N."/>
            <person name="Tanurdzic M."/>
            <person name="Theissen G."/>
            <person name="Ulvskov P."/>
            <person name="Wakazuki S."/>
            <person name="Weng J.K."/>
            <person name="Willats W.W."/>
            <person name="Wipf D."/>
            <person name="Wolf P.G."/>
            <person name="Yang L."/>
            <person name="Zimmer A.D."/>
            <person name="Zhu Q."/>
            <person name="Mitros T."/>
            <person name="Hellsten U."/>
            <person name="Loque D."/>
            <person name="Otillar R."/>
            <person name="Salamov A."/>
            <person name="Schmutz J."/>
            <person name="Shapiro H."/>
            <person name="Lindquist E."/>
            <person name="Lucas S."/>
            <person name="Rokhsar D."/>
            <person name="Grigoriev I.V."/>
        </authorList>
    </citation>
    <scope>NUCLEOTIDE SEQUENCE [LARGE SCALE GENOMIC DNA]</scope>
</reference>
<dbReference type="InterPro" id="IPR000490">
    <property type="entry name" value="Glyco_hydro_17"/>
</dbReference>
<evidence type="ECO:0000256" key="12">
    <source>
        <dbReference type="ARBA" id="ARBA00023180"/>
    </source>
</evidence>
<evidence type="ECO:0000256" key="15">
    <source>
        <dbReference type="RuleBase" id="RU004336"/>
    </source>
</evidence>
<evidence type="ECO:0000256" key="9">
    <source>
        <dbReference type="ARBA" id="ARBA00022821"/>
    </source>
</evidence>
<keyword evidence="19" id="KW-1185">Reference proteome</keyword>
<evidence type="ECO:0000256" key="13">
    <source>
        <dbReference type="ARBA" id="ARBA00023295"/>
    </source>
</evidence>
<dbReference type="Proteomes" id="UP000001514">
    <property type="component" value="Unassembled WGS sequence"/>
</dbReference>
<evidence type="ECO:0000256" key="1">
    <source>
        <dbReference type="ARBA" id="ARBA00000382"/>
    </source>
</evidence>
<evidence type="ECO:0000256" key="8">
    <source>
        <dbReference type="ARBA" id="ARBA00022801"/>
    </source>
</evidence>
<evidence type="ECO:0000256" key="4">
    <source>
        <dbReference type="ARBA" id="ARBA00012780"/>
    </source>
</evidence>
<organism evidence="19">
    <name type="scientific">Selaginella moellendorffii</name>
    <name type="common">Spikemoss</name>
    <dbReference type="NCBI Taxonomy" id="88036"/>
    <lineage>
        <taxon>Eukaryota</taxon>
        <taxon>Viridiplantae</taxon>
        <taxon>Streptophyta</taxon>
        <taxon>Embryophyta</taxon>
        <taxon>Tracheophyta</taxon>
        <taxon>Lycopodiopsida</taxon>
        <taxon>Selaginellales</taxon>
        <taxon>Selaginellaceae</taxon>
        <taxon>Selaginella</taxon>
    </lineage>
</organism>
<dbReference type="InterPro" id="IPR012946">
    <property type="entry name" value="X8"/>
</dbReference>
<keyword evidence="8 15" id="KW-0378">Hydrolase</keyword>
<name>D8S041_SELML</name>
<evidence type="ECO:0000256" key="16">
    <source>
        <dbReference type="SAM" id="SignalP"/>
    </source>
</evidence>
<dbReference type="STRING" id="88036.D8S041"/>
<dbReference type="FunFam" id="1.20.58.1040:FF:000001">
    <property type="entry name" value="Glucan endo-1,3-beta-glucosidase 4"/>
    <property type="match status" value="1"/>
</dbReference>
<evidence type="ECO:0000256" key="3">
    <source>
        <dbReference type="ARBA" id="ARBA00008773"/>
    </source>
</evidence>
<dbReference type="eggNOG" id="ENOG502QUUJ">
    <property type="taxonomic scope" value="Eukaryota"/>
</dbReference>
<keyword evidence="9" id="KW-0611">Plant defense</keyword>
<evidence type="ECO:0000256" key="6">
    <source>
        <dbReference type="ARBA" id="ARBA00022622"/>
    </source>
</evidence>
<evidence type="ECO:0000256" key="7">
    <source>
        <dbReference type="ARBA" id="ARBA00022729"/>
    </source>
</evidence>
<evidence type="ECO:0000313" key="18">
    <source>
        <dbReference type="EMBL" id="EFJ22262.1"/>
    </source>
</evidence>
<dbReference type="GO" id="GO:0005886">
    <property type="term" value="C:plasma membrane"/>
    <property type="evidence" value="ECO:0000318"/>
    <property type="project" value="GO_Central"/>
</dbReference>
<dbReference type="OMA" id="NITAANW"/>
<comment type="subcellular location">
    <subcellularLocation>
        <location evidence="2">Cell membrane</location>
        <topology evidence="2">Lipid-anchor</topology>
        <topology evidence="2">GPI-anchor</topology>
    </subcellularLocation>
</comment>
<feature type="domain" description="X8" evidence="17">
    <location>
        <begin position="352"/>
        <end position="437"/>
    </location>
</feature>
<feature type="signal peptide" evidence="16">
    <location>
        <begin position="1"/>
        <end position="16"/>
    </location>
</feature>
<dbReference type="FunCoup" id="D8S041">
    <property type="interactions" value="1606"/>
</dbReference>
<evidence type="ECO:0000256" key="11">
    <source>
        <dbReference type="ARBA" id="ARBA00023157"/>
    </source>
</evidence>
<dbReference type="Gene3D" id="1.20.58.1040">
    <property type="match status" value="1"/>
</dbReference>
<accession>D8S041</accession>
<dbReference type="EC" id="3.2.1.39" evidence="4"/>
<dbReference type="Gramene" id="EFJ22262">
    <property type="protein sequence ID" value="EFJ22262"/>
    <property type="gene ID" value="SELMODRAFT_443280"/>
</dbReference>
<dbReference type="KEGG" id="smo:SELMODRAFT_443280"/>
<proteinExistence type="inferred from homology"/>
<evidence type="ECO:0000256" key="5">
    <source>
        <dbReference type="ARBA" id="ARBA00022475"/>
    </source>
</evidence>
<evidence type="ECO:0000256" key="2">
    <source>
        <dbReference type="ARBA" id="ARBA00004609"/>
    </source>
</evidence>
<dbReference type="EMBL" id="GL377596">
    <property type="protein sequence ID" value="EFJ22262.1"/>
    <property type="molecule type" value="Genomic_DNA"/>
</dbReference>
<dbReference type="GO" id="GO:0006952">
    <property type="term" value="P:defense response"/>
    <property type="evidence" value="ECO:0007669"/>
    <property type="project" value="UniProtKB-KW"/>
</dbReference>
<dbReference type="HOGENOM" id="CLU_024953_3_3_1"/>
<evidence type="ECO:0000313" key="19">
    <source>
        <dbReference type="Proteomes" id="UP000001514"/>
    </source>
</evidence>
<dbReference type="InParanoid" id="D8S041"/>
<keyword evidence="13 15" id="KW-0326">Glycosidase</keyword>
<comment type="catalytic activity">
    <reaction evidence="1">
        <text>Hydrolysis of (1-&gt;3)-beta-D-glucosidic linkages in (1-&gt;3)-beta-D-glucans.</text>
        <dbReference type="EC" id="3.2.1.39"/>
    </reaction>
</comment>
<dbReference type="OrthoDB" id="941679at2759"/>
<dbReference type="PROSITE" id="PS00587">
    <property type="entry name" value="GLYCOSYL_HYDROL_F17"/>
    <property type="match status" value="1"/>
</dbReference>
<dbReference type="GO" id="GO:0042973">
    <property type="term" value="F:glucan endo-1,3-beta-D-glucosidase activity"/>
    <property type="evidence" value="ECO:0007669"/>
    <property type="project" value="UniProtKB-EC"/>
</dbReference>
<evidence type="ECO:0000256" key="14">
    <source>
        <dbReference type="RuleBase" id="RU004335"/>
    </source>
</evidence>
<feature type="chain" id="PRO_5003122296" description="glucan endo-1,3-beta-D-glucosidase" evidence="16">
    <location>
        <begin position="17"/>
        <end position="477"/>
    </location>
</feature>
<keyword evidence="10" id="KW-0472">Membrane</keyword>
<dbReference type="AlphaFoldDB" id="D8S041"/>
<dbReference type="FunFam" id="3.20.20.80:FF:000002">
    <property type="entry name" value="Glucan endo-1,3-beta-glucosidase 3"/>
    <property type="match status" value="1"/>
</dbReference>
<gene>
    <name evidence="18" type="ORF">SELMODRAFT_443280</name>
</gene>
<evidence type="ECO:0000256" key="10">
    <source>
        <dbReference type="ARBA" id="ARBA00023136"/>
    </source>
</evidence>
<dbReference type="GO" id="GO:0009506">
    <property type="term" value="C:plasmodesma"/>
    <property type="evidence" value="ECO:0007669"/>
    <property type="project" value="UniProtKB-ARBA"/>
</dbReference>
<dbReference type="SUPFAM" id="SSF51445">
    <property type="entry name" value="(Trans)glycosidases"/>
    <property type="match status" value="1"/>
</dbReference>
<keyword evidence="12" id="KW-0325">Glycoprotein</keyword>
<dbReference type="SMART" id="SM00768">
    <property type="entry name" value="X8"/>
    <property type="match status" value="1"/>
</dbReference>